<dbReference type="EMBL" id="JANBUP010002084">
    <property type="protein sequence ID" value="KAJ2801958.1"/>
    <property type="molecule type" value="Genomic_DNA"/>
</dbReference>
<keyword evidence="2" id="KW-1185">Reference proteome</keyword>
<reference evidence="1" key="1">
    <citation type="submission" date="2022-07" db="EMBL/GenBank/DDBJ databases">
        <title>Phylogenomic reconstructions and comparative analyses of Kickxellomycotina fungi.</title>
        <authorList>
            <person name="Reynolds N.K."/>
            <person name="Stajich J.E."/>
            <person name="Barry K."/>
            <person name="Grigoriev I.V."/>
            <person name="Crous P."/>
            <person name="Smith M.E."/>
        </authorList>
    </citation>
    <scope>NUCLEOTIDE SEQUENCE</scope>
    <source>
        <strain evidence="1">CBS 102833</strain>
    </source>
</reference>
<protein>
    <submittedName>
        <fullName evidence="1">Uncharacterized protein</fullName>
    </submittedName>
</protein>
<gene>
    <name evidence="1" type="ORF">H4S07_004803</name>
</gene>
<organism evidence="1 2">
    <name type="scientific">Coemansia furcata</name>
    <dbReference type="NCBI Taxonomy" id="417177"/>
    <lineage>
        <taxon>Eukaryota</taxon>
        <taxon>Fungi</taxon>
        <taxon>Fungi incertae sedis</taxon>
        <taxon>Zoopagomycota</taxon>
        <taxon>Kickxellomycotina</taxon>
        <taxon>Kickxellomycetes</taxon>
        <taxon>Kickxellales</taxon>
        <taxon>Kickxellaceae</taxon>
        <taxon>Coemansia</taxon>
    </lineage>
</organism>
<accession>A0ACC1L6E6</accession>
<feature type="non-terminal residue" evidence="1">
    <location>
        <position position="1"/>
    </location>
</feature>
<evidence type="ECO:0000313" key="1">
    <source>
        <dbReference type="EMBL" id="KAJ2801958.1"/>
    </source>
</evidence>
<evidence type="ECO:0000313" key="2">
    <source>
        <dbReference type="Proteomes" id="UP001140096"/>
    </source>
</evidence>
<sequence length="153" mass="15854">VKEMELVSSVIMANSEQLSAVAEEELSAGSNTAERPLPPFPTTCGAEVLDSSNDYFGNVPSGASDSFGGSSGGGSFQVLSAGSDGQAQTPTAAEWRRNMLGRSHLESDEYVHSPHAHPNPHQLHLHYHAASAASNSGTTPLASPSALASPRVK</sequence>
<comment type="caution">
    <text evidence="1">The sequence shown here is derived from an EMBL/GenBank/DDBJ whole genome shotgun (WGS) entry which is preliminary data.</text>
</comment>
<proteinExistence type="predicted"/>
<dbReference type="Proteomes" id="UP001140096">
    <property type="component" value="Unassembled WGS sequence"/>
</dbReference>
<name>A0ACC1L6E6_9FUNG</name>